<gene>
    <name evidence="1" type="ORF">CDL15_Pgr000066</name>
</gene>
<sequence length="51" mass="5837">MVERAPFFFNFTTGDGEILEDSVNLLAHTLANRAKLSLSWKEERLETSLHT</sequence>
<proteinExistence type="predicted"/>
<organism evidence="1 2">
    <name type="scientific">Punica granatum</name>
    <name type="common">Pomegranate</name>
    <dbReference type="NCBI Taxonomy" id="22663"/>
    <lineage>
        <taxon>Eukaryota</taxon>
        <taxon>Viridiplantae</taxon>
        <taxon>Streptophyta</taxon>
        <taxon>Embryophyta</taxon>
        <taxon>Tracheophyta</taxon>
        <taxon>Spermatophyta</taxon>
        <taxon>Magnoliopsida</taxon>
        <taxon>eudicotyledons</taxon>
        <taxon>Gunneridae</taxon>
        <taxon>Pentapetalae</taxon>
        <taxon>rosids</taxon>
        <taxon>malvids</taxon>
        <taxon>Myrtales</taxon>
        <taxon>Lythraceae</taxon>
        <taxon>Punica</taxon>
    </lineage>
</organism>
<dbReference type="EMBL" id="MTKT01017307">
    <property type="protein sequence ID" value="OWM62551.1"/>
    <property type="molecule type" value="Genomic_DNA"/>
</dbReference>
<dbReference type="Proteomes" id="UP000197138">
    <property type="component" value="Unassembled WGS sequence"/>
</dbReference>
<reference evidence="2" key="1">
    <citation type="journal article" date="2017" name="Plant J.">
        <title>The pomegranate (Punica granatum L.) genome and the genomics of punicalagin biosynthesis.</title>
        <authorList>
            <person name="Qin G."/>
            <person name="Xu C."/>
            <person name="Ming R."/>
            <person name="Tang H."/>
            <person name="Guyot R."/>
            <person name="Kramer E.M."/>
            <person name="Hu Y."/>
            <person name="Yi X."/>
            <person name="Qi Y."/>
            <person name="Xu X."/>
            <person name="Gao Z."/>
            <person name="Pan H."/>
            <person name="Jian J."/>
            <person name="Tian Y."/>
            <person name="Yue Z."/>
            <person name="Xu Y."/>
        </authorList>
    </citation>
    <scope>NUCLEOTIDE SEQUENCE [LARGE SCALE GENOMIC DNA]</scope>
    <source>
        <strain evidence="2">cv. Dabenzi</strain>
    </source>
</reference>
<comment type="caution">
    <text evidence="1">The sequence shown here is derived from an EMBL/GenBank/DDBJ whole genome shotgun (WGS) entry which is preliminary data.</text>
</comment>
<accession>A0A218VRB6</accession>
<protein>
    <submittedName>
        <fullName evidence="1">Uncharacterized protein</fullName>
    </submittedName>
</protein>
<evidence type="ECO:0000313" key="2">
    <source>
        <dbReference type="Proteomes" id="UP000197138"/>
    </source>
</evidence>
<name>A0A218VRB6_PUNGR</name>
<evidence type="ECO:0000313" key="1">
    <source>
        <dbReference type="EMBL" id="OWM62551.1"/>
    </source>
</evidence>
<dbReference type="AlphaFoldDB" id="A0A218VRB6"/>